<feature type="transmembrane region" description="Helical" evidence="6">
    <location>
        <begin position="284"/>
        <end position="305"/>
    </location>
</feature>
<feature type="domain" description="MacB-like periplasmic core" evidence="8">
    <location>
        <begin position="16"/>
        <end position="232"/>
    </location>
</feature>
<feature type="transmembrane region" description="Helical" evidence="6">
    <location>
        <begin position="12"/>
        <end position="37"/>
    </location>
</feature>
<evidence type="ECO:0000259" key="7">
    <source>
        <dbReference type="Pfam" id="PF02687"/>
    </source>
</evidence>
<evidence type="ECO:0008006" key="11">
    <source>
        <dbReference type="Google" id="ProtNLM"/>
    </source>
</evidence>
<evidence type="ECO:0000256" key="2">
    <source>
        <dbReference type="ARBA" id="ARBA00022475"/>
    </source>
</evidence>
<evidence type="ECO:0000259" key="8">
    <source>
        <dbReference type="Pfam" id="PF12704"/>
    </source>
</evidence>
<feature type="transmembrane region" description="Helical" evidence="6">
    <location>
        <begin position="672"/>
        <end position="696"/>
    </location>
</feature>
<dbReference type="Pfam" id="PF12704">
    <property type="entry name" value="MacB_PCD"/>
    <property type="match status" value="2"/>
</dbReference>
<dbReference type="InterPro" id="IPR025857">
    <property type="entry name" value="MacB_PCD"/>
</dbReference>
<accession>A0A150XGA7</accession>
<dbReference type="Proteomes" id="UP000075606">
    <property type="component" value="Unassembled WGS sequence"/>
</dbReference>
<feature type="transmembrane region" description="Helical" evidence="6">
    <location>
        <begin position="429"/>
        <end position="447"/>
    </location>
</feature>
<dbReference type="PANTHER" id="PTHR30572">
    <property type="entry name" value="MEMBRANE COMPONENT OF TRANSPORTER-RELATED"/>
    <property type="match status" value="1"/>
</dbReference>
<feature type="transmembrane region" description="Helical" evidence="6">
    <location>
        <begin position="380"/>
        <end position="403"/>
    </location>
</feature>
<keyword evidence="3 6" id="KW-0812">Transmembrane</keyword>
<keyword evidence="5 6" id="KW-0472">Membrane</keyword>
<evidence type="ECO:0000313" key="10">
    <source>
        <dbReference type="Proteomes" id="UP000075606"/>
    </source>
</evidence>
<dbReference type="EMBL" id="LRPC01000001">
    <property type="protein sequence ID" value="KYG77752.1"/>
    <property type="molecule type" value="Genomic_DNA"/>
</dbReference>
<protein>
    <recommendedName>
        <fullName evidence="11">ABC transporter permease</fullName>
    </recommendedName>
</protein>
<comment type="caution">
    <text evidence="9">The sequence shown here is derived from an EMBL/GenBank/DDBJ whole genome shotgun (WGS) entry which is preliminary data.</text>
</comment>
<feature type="domain" description="ABC3 transporter permease C-terminal" evidence="7">
    <location>
        <begin position="675"/>
        <end position="788"/>
    </location>
</feature>
<dbReference type="STRING" id="333140.AWW68_03010"/>
<feature type="transmembrane region" description="Helical" evidence="6">
    <location>
        <begin position="339"/>
        <end position="357"/>
    </location>
</feature>
<keyword evidence="10" id="KW-1185">Reference proteome</keyword>
<sequence>MLKFALRILWKNRLFSLLNVVGLTFGLAATIWLVMFLQNELTFDQHFNNHERIYRVSHVLSAPGVEFNTAYSASELMPKMKEELPGIESFSRFGFVGQPEIKYNNQSFSQERMYYTDPTVFDIFNLNLLIGNSETALKNPNAVIISKSVNDKLFGDELGLNETIRIDNQDLKVTGVYEDLPKNTHFEFDVLIAGIQTREFAMQDGVFNSEVLWNADGLNYVLLEEGTTKEDILAKFAPFNEKYYMPFGNQINGNHKLRLQQLSSIHYDKESIDDDFAKGNPTNLLVFSSVGLAILFLACINYINLATARAGLRAKEIGIRKVLGTNVNSLRASLLTESLVQSIVSYLLAIVMVWALISNSPLQSWLGVSFDFTLFQNPPLLLGTLAIVLLTGLIAGIYPAFYLSQIKSVSALKGTWTASKSGQMVRQGLVLFQFVISIGVLLSTLLMKDQISFIQNKDMGFEKDQVMMITTSDSVTQSRYTAMKNILETYPMIENVTSSNFLVGSDIGQIVFKVEKDGEMKQMEFKYIHGGVDYLKTFGIPLAEGTFFTKDETSGNAKFVINETAAREIGWDQPVGKKLGFFHQQEPGQVIGVMRDFNHFSLHNPIEPLVFVYNPNPGRHLIVRFNQNQASEALKAVEAVWNEQLPNYPFEYNFLNDRLSTLYEADRTQSKLITFMTLLCAIISLIGLIGLTAFNIDQRRKEIGIRKVLGAMSPQIVGLMYSGTFRLLLIASVIAVPLAYLGIDKWSQNFEYQTGINFGLIALGVGAALVLTFILVGGLVFNSAQKNPVKTLRQE</sequence>
<evidence type="ECO:0000256" key="4">
    <source>
        <dbReference type="ARBA" id="ARBA00022989"/>
    </source>
</evidence>
<dbReference type="Pfam" id="PF02687">
    <property type="entry name" value="FtsX"/>
    <property type="match status" value="2"/>
</dbReference>
<dbReference type="PANTHER" id="PTHR30572:SF18">
    <property type="entry name" value="ABC-TYPE MACROLIDE FAMILY EXPORT SYSTEM PERMEASE COMPONENT 2"/>
    <property type="match status" value="1"/>
</dbReference>
<evidence type="ECO:0000256" key="3">
    <source>
        <dbReference type="ARBA" id="ARBA00022692"/>
    </source>
</evidence>
<organism evidence="9 10">
    <name type="scientific">Roseivirga spongicola</name>
    <dbReference type="NCBI Taxonomy" id="333140"/>
    <lineage>
        <taxon>Bacteria</taxon>
        <taxon>Pseudomonadati</taxon>
        <taxon>Bacteroidota</taxon>
        <taxon>Cytophagia</taxon>
        <taxon>Cytophagales</taxon>
        <taxon>Roseivirgaceae</taxon>
        <taxon>Roseivirga</taxon>
    </lineage>
</organism>
<dbReference type="GO" id="GO:0022857">
    <property type="term" value="F:transmembrane transporter activity"/>
    <property type="evidence" value="ECO:0007669"/>
    <property type="project" value="TreeGrafter"/>
</dbReference>
<dbReference type="InterPro" id="IPR050250">
    <property type="entry name" value="Macrolide_Exporter_MacB"/>
</dbReference>
<evidence type="ECO:0000256" key="1">
    <source>
        <dbReference type="ARBA" id="ARBA00004651"/>
    </source>
</evidence>
<dbReference type="AlphaFoldDB" id="A0A150XGA7"/>
<keyword evidence="4 6" id="KW-1133">Transmembrane helix</keyword>
<feature type="domain" description="ABC3 transporter permease C-terminal" evidence="7">
    <location>
        <begin position="290"/>
        <end position="405"/>
    </location>
</feature>
<feature type="domain" description="MacB-like periplasmic core" evidence="8">
    <location>
        <begin position="436"/>
        <end position="611"/>
    </location>
</feature>
<name>A0A150XGA7_9BACT</name>
<reference evidence="9 10" key="1">
    <citation type="submission" date="2016-01" db="EMBL/GenBank/DDBJ databases">
        <title>Genome sequencing of Roseivirga spongicola UST030701-084.</title>
        <authorList>
            <person name="Selvaratnam C."/>
            <person name="Thevarajoo S."/>
            <person name="Goh K.M."/>
            <person name="Ee R."/>
            <person name="Chan K.-G."/>
            <person name="Chong C.S."/>
        </authorList>
    </citation>
    <scope>NUCLEOTIDE SEQUENCE [LARGE SCALE GENOMIC DNA]</scope>
    <source>
        <strain evidence="9 10">UST030701-084</strain>
    </source>
</reference>
<feature type="transmembrane region" description="Helical" evidence="6">
    <location>
        <begin position="716"/>
        <end position="740"/>
    </location>
</feature>
<evidence type="ECO:0000256" key="5">
    <source>
        <dbReference type="ARBA" id="ARBA00023136"/>
    </source>
</evidence>
<gene>
    <name evidence="9" type="ORF">AWW68_03010</name>
</gene>
<dbReference type="RefSeq" id="WP_068216427.1">
    <property type="nucleotide sequence ID" value="NZ_LRPC01000001.1"/>
</dbReference>
<evidence type="ECO:0000256" key="6">
    <source>
        <dbReference type="SAM" id="Phobius"/>
    </source>
</evidence>
<proteinExistence type="predicted"/>
<dbReference type="GO" id="GO:0005886">
    <property type="term" value="C:plasma membrane"/>
    <property type="evidence" value="ECO:0007669"/>
    <property type="project" value="UniProtKB-SubCell"/>
</dbReference>
<evidence type="ECO:0000313" key="9">
    <source>
        <dbReference type="EMBL" id="KYG77752.1"/>
    </source>
</evidence>
<feature type="transmembrane region" description="Helical" evidence="6">
    <location>
        <begin position="760"/>
        <end position="781"/>
    </location>
</feature>
<dbReference type="OrthoDB" id="5933722at2"/>
<comment type="subcellular location">
    <subcellularLocation>
        <location evidence="1">Cell membrane</location>
        <topology evidence="1">Multi-pass membrane protein</topology>
    </subcellularLocation>
</comment>
<keyword evidence="2" id="KW-1003">Cell membrane</keyword>
<dbReference type="InterPro" id="IPR003838">
    <property type="entry name" value="ABC3_permease_C"/>
</dbReference>